<organism evidence="3 4">
    <name type="scientific">Azospirillum thiophilum</name>
    <dbReference type="NCBI Taxonomy" id="528244"/>
    <lineage>
        <taxon>Bacteria</taxon>
        <taxon>Pseudomonadati</taxon>
        <taxon>Pseudomonadota</taxon>
        <taxon>Alphaproteobacteria</taxon>
        <taxon>Rhodospirillales</taxon>
        <taxon>Azospirillaceae</taxon>
        <taxon>Azospirillum</taxon>
    </lineage>
</organism>
<keyword evidence="4" id="KW-1185">Reference proteome</keyword>
<reference evidence="4" key="1">
    <citation type="submission" date="2015-12" db="EMBL/GenBank/DDBJ databases">
        <title>Complete Genome Sequence of Azospirillum thiophilum BV-S.</title>
        <authorList>
            <person name="Fomenkov A."/>
            <person name="Vincze T."/>
            <person name="Grabovich M."/>
            <person name="Dubinina G."/>
            <person name="Orlova M."/>
            <person name="Belousova E."/>
            <person name="Roberts R.J."/>
        </authorList>
    </citation>
    <scope>NUCLEOTIDE SEQUENCE [LARGE SCALE GENOMIC DNA]</scope>
    <source>
        <strain evidence="4">BV-S</strain>
    </source>
</reference>
<proteinExistence type="predicted"/>
<dbReference type="Gene3D" id="3.40.630.30">
    <property type="match status" value="1"/>
</dbReference>
<dbReference type="AlphaFoldDB" id="A0AAC8W2F3"/>
<reference evidence="3 4" key="2">
    <citation type="journal article" date="2016" name="Genome Announc.">
        <title>Complete Genome Sequence of a Strain of Azospirillum thiophilum Isolated from a Sulfide Spring.</title>
        <authorList>
            <person name="Fomenkov A."/>
            <person name="Vincze T."/>
            <person name="Grabovich M."/>
            <person name="Anton B.P."/>
            <person name="Dubinina G."/>
            <person name="Orlova M."/>
            <person name="Belousova E."/>
            <person name="Roberts R.J."/>
        </authorList>
    </citation>
    <scope>NUCLEOTIDE SEQUENCE [LARGE SCALE GENOMIC DNA]</scope>
    <source>
        <strain evidence="3 4">BV-S</strain>
    </source>
</reference>
<protein>
    <recommendedName>
        <fullName evidence="2">BioF2-like acetyltransferase domain-containing protein</fullName>
    </recommendedName>
</protein>
<dbReference type="Proteomes" id="UP000069935">
    <property type="component" value="Chromosome 3"/>
</dbReference>
<name>A0AAC8W2F3_9PROT</name>
<gene>
    <name evidence="3" type="ORF">AL072_22250</name>
</gene>
<dbReference type="EMBL" id="CP012403">
    <property type="protein sequence ID" value="ALG73685.1"/>
    <property type="molecule type" value="Genomic_DNA"/>
</dbReference>
<dbReference type="KEGG" id="ati:AL072_22250"/>
<accession>A0AAC8W2F3</accession>
<feature type="domain" description="BioF2-like acetyltransferase" evidence="2">
    <location>
        <begin position="89"/>
        <end position="193"/>
    </location>
</feature>
<dbReference type="Pfam" id="PF13480">
    <property type="entry name" value="Acetyltransf_6"/>
    <property type="match status" value="1"/>
</dbReference>
<sequence length="238" mass="25139">MWRSPYQSAAVAGALAAAGIATAAEEEVLANALGGGGLIAWELAPAAGRRLPWPAFVFRDIRPLDAVQWRPGGYHTLLADDEAGFSPACRRKIEAARRAGVTVVSGDAAADAMALFSPHPQLRGDLDGDRFAALADAVRTAGAGELFAARAPDGAACAAALVLRSPDIVNLRFSAVDRRYGRLQPMRLLIAAIRNGHPGLLLDLSGFTPPALADARAQSINRFKRDFGHRVALFEPEP</sequence>
<evidence type="ECO:0000256" key="1">
    <source>
        <dbReference type="SAM" id="SignalP"/>
    </source>
</evidence>
<dbReference type="SUPFAM" id="SSF55729">
    <property type="entry name" value="Acyl-CoA N-acyltransferases (Nat)"/>
    <property type="match status" value="1"/>
</dbReference>
<evidence type="ECO:0000313" key="3">
    <source>
        <dbReference type="EMBL" id="ALG73685.1"/>
    </source>
</evidence>
<feature type="signal peptide" evidence="1">
    <location>
        <begin position="1"/>
        <end position="23"/>
    </location>
</feature>
<evidence type="ECO:0000259" key="2">
    <source>
        <dbReference type="Pfam" id="PF13480"/>
    </source>
</evidence>
<dbReference type="InterPro" id="IPR016181">
    <property type="entry name" value="Acyl_CoA_acyltransferase"/>
</dbReference>
<evidence type="ECO:0000313" key="4">
    <source>
        <dbReference type="Proteomes" id="UP000069935"/>
    </source>
</evidence>
<dbReference type="RefSeq" id="WP_045584363.1">
    <property type="nucleotide sequence ID" value="NZ_CP012403.1"/>
</dbReference>
<keyword evidence="1" id="KW-0732">Signal</keyword>
<feature type="chain" id="PRO_5042099434" description="BioF2-like acetyltransferase domain-containing protein" evidence="1">
    <location>
        <begin position="24"/>
        <end position="238"/>
    </location>
</feature>
<dbReference type="InterPro" id="IPR038740">
    <property type="entry name" value="BioF2-like_GNAT_dom"/>
</dbReference>